<organism evidence="7 8">
    <name type="scientific">Blastomonas aquatica</name>
    <dbReference type="NCBI Taxonomy" id="1510276"/>
    <lineage>
        <taxon>Bacteria</taxon>
        <taxon>Pseudomonadati</taxon>
        <taxon>Pseudomonadota</taxon>
        <taxon>Alphaproteobacteria</taxon>
        <taxon>Sphingomonadales</taxon>
        <taxon>Sphingomonadaceae</taxon>
        <taxon>Blastomonas</taxon>
    </lineage>
</organism>
<dbReference type="InterPro" id="IPR036388">
    <property type="entry name" value="WH-like_DNA-bd_sf"/>
</dbReference>
<evidence type="ECO:0000256" key="3">
    <source>
        <dbReference type="ARBA" id="ARBA00022801"/>
    </source>
</evidence>
<dbReference type="EMBL" id="BMGD01000002">
    <property type="protein sequence ID" value="GGB55906.1"/>
    <property type="molecule type" value="Genomic_DNA"/>
</dbReference>
<dbReference type="InterPro" id="IPR036390">
    <property type="entry name" value="WH_DNA-bd_sf"/>
</dbReference>
<dbReference type="Gene3D" id="3.40.140.10">
    <property type="entry name" value="Cytidine Deaminase, domain 2"/>
    <property type="match status" value="1"/>
</dbReference>
<evidence type="ECO:0000256" key="4">
    <source>
        <dbReference type="ARBA" id="ARBA00022833"/>
    </source>
</evidence>
<protein>
    <recommendedName>
        <fullName evidence="6">MPN domain-containing protein</fullName>
    </recommendedName>
</protein>
<evidence type="ECO:0000313" key="8">
    <source>
        <dbReference type="Proteomes" id="UP000614261"/>
    </source>
</evidence>
<dbReference type="InterPro" id="IPR025657">
    <property type="entry name" value="RadC_JAB"/>
</dbReference>
<proteinExistence type="predicted"/>
<evidence type="ECO:0000256" key="1">
    <source>
        <dbReference type="ARBA" id="ARBA00022670"/>
    </source>
</evidence>
<feature type="domain" description="MPN" evidence="6">
    <location>
        <begin position="20"/>
        <end position="144"/>
    </location>
</feature>
<keyword evidence="3" id="KW-0378">Hydrolase</keyword>
<keyword evidence="8" id="KW-1185">Reference proteome</keyword>
<dbReference type="PANTHER" id="PTHR30471:SF3">
    <property type="entry name" value="UPF0758 PROTEIN YEES-RELATED"/>
    <property type="match status" value="1"/>
</dbReference>
<keyword evidence="1" id="KW-0645">Protease</keyword>
<dbReference type="InterPro" id="IPR037518">
    <property type="entry name" value="MPN"/>
</dbReference>
<dbReference type="Gene3D" id="1.10.10.10">
    <property type="entry name" value="Winged helix-like DNA-binding domain superfamily/Winged helix DNA-binding domain"/>
    <property type="match status" value="1"/>
</dbReference>
<sequence length="281" mass="30337">MTDERTGLPTATSLAGMIGSEIDPASAVLHGHLQNCIGALARETLHVLFLDGRKTLITHEQVQTGSAHHLSMDPKSVFRRAIALDASAVILAHNHPSCDPRPSREDIRATLSMVRLGQMLDIDVVEHLIVARHSCYAILQGIGRSTAKGLAAFFDLSDSASGCLHQQGCICATAAVNARTAARLRVRRVELLGHPSLLTNPAWDMLIDLFVHGHAGKRVSTSALCIGSGLPMSNALRLVRKLCDSGIVMREPDPCDGRRNFITLPPQTLEGLNSYFCELTD</sequence>
<dbReference type="Proteomes" id="UP000614261">
    <property type="component" value="Unassembled WGS sequence"/>
</dbReference>
<dbReference type="InterPro" id="IPR001405">
    <property type="entry name" value="UPF0758"/>
</dbReference>
<dbReference type="CDD" id="cd08071">
    <property type="entry name" value="MPN_DUF2466"/>
    <property type="match status" value="1"/>
</dbReference>
<reference evidence="8" key="1">
    <citation type="journal article" date="2019" name="Int. J. Syst. Evol. Microbiol.">
        <title>The Global Catalogue of Microorganisms (GCM) 10K type strain sequencing project: providing services to taxonomists for standard genome sequencing and annotation.</title>
        <authorList>
            <consortium name="The Broad Institute Genomics Platform"/>
            <consortium name="The Broad Institute Genome Sequencing Center for Infectious Disease"/>
            <person name="Wu L."/>
            <person name="Ma J."/>
        </authorList>
    </citation>
    <scope>NUCLEOTIDE SEQUENCE [LARGE SCALE GENOMIC DNA]</scope>
    <source>
        <strain evidence="8">CGMCC 1.12851</strain>
    </source>
</reference>
<dbReference type="SUPFAM" id="SSF46785">
    <property type="entry name" value="Winged helix' DNA-binding domain"/>
    <property type="match status" value="1"/>
</dbReference>
<dbReference type="RefSeq" id="WP_188513146.1">
    <property type="nucleotide sequence ID" value="NZ_BMGD01000002.1"/>
</dbReference>
<keyword evidence="2" id="KW-0479">Metal-binding</keyword>
<keyword evidence="5" id="KW-0482">Metalloprotease</keyword>
<keyword evidence="4" id="KW-0862">Zinc</keyword>
<dbReference type="Pfam" id="PF04002">
    <property type="entry name" value="RadC"/>
    <property type="match status" value="1"/>
</dbReference>
<evidence type="ECO:0000256" key="5">
    <source>
        <dbReference type="ARBA" id="ARBA00023049"/>
    </source>
</evidence>
<evidence type="ECO:0000313" key="7">
    <source>
        <dbReference type="EMBL" id="GGB55906.1"/>
    </source>
</evidence>
<comment type="caution">
    <text evidence="7">The sequence shown here is derived from an EMBL/GenBank/DDBJ whole genome shotgun (WGS) entry which is preliminary data.</text>
</comment>
<dbReference type="PANTHER" id="PTHR30471">
    <property type="entry name" value="DNA REPAIR PROTEIN RADC"/>
    <property type="match status" value="1"/>
</dbReference>
<evidence type="ECO:0000256" key="2">
    <source>
        <dbReference type="ARBA" id="ARBA00022723"/>
    </source>
</evidence>
<dbReference type="PROSITE" id="PS50249">
    <property type="entry name" value="MPN"/>
    <property type="match status" value="1"/>
</dbReference>
<accession>A0ABQ1IYW2</accession>
<name>A0ABQ1IYW2_9SPHN</name>
<dbReference type="SUPFAM" id="SSF102712">
    <property type="entry name" value="JAB1/MPN domain"/>
    <property type="match status" value="1"/>
</dbReference>
<evidence type="ECO:0000259" key="6">
    <source>
        <dbReference type="PROSITE" id="PS50249"/>
    </source>
</evidence>
<gene>
    <name evidence="7" type="ORF">GCM10010833_08270</name>
</gene>